<gene>
    <name evidence="1" type="primary">gb12128</name>
    <name evidence="1" type="ORF">PR202_gb12128</name>
</gene>
<comment type="caution">
    <text evidence="1">The sequence shown here is derived from an EMBL/GenBank/DDBJ whole genome shotgun (WGS) entry which is preliminary data.</text>
</comment>
<name>A0AAV5EQ71_ELECO</name>
<reference evidence="1" key="1">
    <citation type="journal article" date="2018" name="DNA Res.">
        <title>Multiple hybrid de novo genome assembly of finger millet, an orphan allotetraploid crop.</title>
        <authorList>
            <person name="Hatakeyama M."/>
            <person name="Aluri S."/>
            <person name="Balachadran M.T."/>
            <person name="Sivarajan S.R."/>
            <person name="Patrignani A."/>
            <person name="Gruter S."/>
            <person name="Poveda L."/>
            <person name="Shimizu-Inatsugi R."/>
            <person name="Baeten J."/>
            <person name="Francoijs K.J."/>
            <person name="Nataraja K.N."/>
            <person name="Reddy Y.A.N."/>
            <person name="Phadnis S."/>
            <person name="Ravikumar R.L."/>
            <person name="Schlapbach R."/>
            <person name="Sreeman S.M."/>
            <person name="Shimizu K.K."/>
        </authorList>
    </citation>
    <scope>NUCLEOTIDE SEQUENCE</scope>
</reference>
<dbReference type="PANTHER" id="PTHR33186:SF28">
    <property type="entry name" value="F-BOX DOMAIN-CONTAINING PROTEIN"/>
    <property type="match status" value="1"/>
</dbReference>
<dbReference type="Proteomes" id="UP001054889">
    <property type="component" value="Unassembled WGS sequence"/>
</dbReference>
<proteinExistence type="predicted"/>
<reference evidence="1" key="2">
    <citation type="submission" date="2021-12" db="EMBL/GenBank/DDBJ databases">
        <title>Resequencing data analysis of finger millet.</title>
        <authorList>
            <person name="Hatakeyama M."/>
            <person name="Aluri S."/>
            <person name="Balachadran M.T."/>
            <person name="Sivarajan S.R."/>
            <person name="Poveda L."/>
            <person name="Shimizu-Inatsugi R."/>
            <person name="Schlapbach R."/>
            <person name="Sreeman S.M."/>
            <person name="Shimizu K.K."/>
        </authorList>
    </citation>
    <scope>NUCLEOTIDE SEQUENCE</scope>
</reference>
<dbReference type="PANTHER" id="PTHR33186">
    <property type="entry name" value="OS10G0136150 PROTEIN-RELATED"/>
    <property type="match status" value="1"/>
</dbReference>
<protein>
    <submittedName>
        <fullName evidence="1">Uncharacterized protein</fullName>
    </submittedName>
</protein>
<evidence type="ECO:0000313" key="2">
    <source>
        <dbReference type="Proteomes" id="UP001054889"/>
    </source>
</evidence>
<keyword evidence="2" id="KW-1185">Reference proteome</keyword>
<dbReference type="EMBL" id="BQKI01000077">
    <property type="protein sequence ID" value="GJN24390.1"/>
    <property type="molecule type" value="Genomic_DNA"/>
</dbReference>
<organism evidence="1 2">
    <name type="scientific">Eleusine coracana subsp. coracana</name>
    <dbReference type="NCBI Taxonomy" id="191504"/>
    <lineage>
        <taxon>Eukaryota</taxon>
        <taxon>Viridiplantae</taxon>
        <taxon>Streptophyta</taxon>
        <taxon>Embryophyta</taxon>
        <taxon>Tracheophyta</taxon>
        <taxon>Spermatophyta</taxon>
        <taxon>Magnoliopsida</taxon>
        <taxon>Liliopsida</taxon>
        <taxon>Poales</taxon>
        <taxon>Poaceae</taxon>
        <taxon>PACMAD clade</taxon>
        <taxon>Chloridoideae</taxon>
        <taxon>Cynodonteae</taxon>
        <taxon>Eleusininae</taxon>
        <taxon>Eleusine</taxon>
    </lineage>
</organism>
<dbReference type="AlphaFoldDB" id="A0AAV5EQ71"/>
<accession>A0AAV5EQ71</accession>
<sequence>MEMEDGSLGLANIVESSLNLWSKKVNPEEAAEWVLSRVIELKNVIPIAGLEAFVAGFAEGVQVIFVSSGFGLFTIELKSGRVKKIDEPGVYYSVLPYMSFYTPGTVLTTKPLVICPHAFYSFSMFWSVNT</sequence>
<evidence type="ECO:0000313" key="1">
    <source>
        <dbReference type="EMBL" id="GJN24390.1"/>
    </source>
</evidence>